<evidence type="ECO:0000313" key="2">
    <source>
        <dbReference type="Proteomes" id="UP000789759"/>
    </source>
</evidence>
<protein>
    <submittedName>
        <fullName evidence="1">22874_t:CDS:1</fullName>
    </submittedName>
</protein>
<accession>A0A9N9E534</accession>
<sequence>MLLLNINVNFNIEEHIDISNGNDNELNNMFNRILDTTNGADQIQISDLCTLLLSENIRQFICQHALEEIDAFSIH</sequence>
<proteinExistence type="predicted"/>
<comment type="caution">
    <text evidence="1">The sequence shown here is derived from an EMBL/GenBank/DDBJ whole genome shotgun (WGS) entry which is preliminary data.</text>
</comment>
<organism evidence="1 2">
    <name type="scientific">Cetraspora pellucida</name>
    <dbReference type="NCBI Taxonomy" id="1433469"/>
    <lineage>
        <taxon>Eukaryota</taxon>
        <taxon>Fungi</taxon>
        <taxon>Fungi incertae sedis</taxon>
        <taxon>Mucoromycota</taxon>
        <taxon>Glomeromycotina</taxon>
        <taxon>Glomeromycetes</taxon>
        <taxon>Diversisporales</taxon>
        <taxon>Gigasporaceae</taxon>
        <taxon>Cetraspora</taxon>
    </lineage>
</organism>
<evidence type="ECO:0000313" key="1">
    <source>
        <dbReference type="EMBL" id="CAG8658731.1"/>
    </source>
</evidence>
<dbReference type="EMBL" id="CAJVQA010007579">
    <property type="protein sequence ID" value="CAG8658731.1"/>
    <property type="molecule type" value="Genomic_DNA"/>
</dbReference>
<dbReference type="Proteomes" id="UP000789759">
    <property type="component" value="Unassembled WGS sequence"/>
</dbReference>
<keyword evidence="2" id="KW-1185">Reference proteome</keyword>
<dbReference type="AlphaFoldDB" id="A0A9N9E534"/>
<name>A0A9N9E534_9GLOM</name>
<reference evidence="1" key="1">
    <citation type="submission" date="2021-06" db="EMBL/GenBank/DDBJ databases">
        <authorList>
            <person name="Kallberg Y."/>
            <person name="Tangrot J."/>
            <person name="Rosling A."/>
        </authorList>
    </citation>
    <scope>NUCLEOTIDE SEQUENCE</scope>
    <source>
        <strain evidence="1">FL966</strain>
    </source>
</reference>
<gene>
    <name evidence="1" type="ORF">CPELLU_LOCUS9695</name>
</gene>